<evidence type="ECO:0000256" key="5">
    <source>
        <dbReference type="ARBA" id="ARBA00022679"/>
    </source>
</evidence>
<dbReference type="GO" id="GO:0006098">
    <property type="term" value="P:pentose-phosphate shunt"/>
    <property type="evidence" value="ECO:0007669"/>
    <property type="project" value="UniProtKB-UniRule"/>
</dbReference>
<dbReference type="InterPro" id="IPR033919">
    <property type="entry name" value="TSA/FSA_arc/bac"/>
</dbReference>
<dbReference type="PANTHER" id="PTHR10683">
    <property type="entry name" value="TRANSALDOLASE"/>
    <property type="match status" value="1"/>
</dbReference>
<comment type="pathway">
    <text evidence="2 9">Carbohydrate degradation; pentose phosphate pathway; D-glyceraldehyde 3-phosphate and beta-D-fructose 6-phosphate from D-ribose 5-phosphate and D-xylulose 5-phosphate (non-oxidative stage): step 2/3.</text>
</comment>
<dbReference type="EMBL" id="CP001997">
    <property type="protein sequence ID" value="ADE57594.1"/>
    <property type="molecule type" value="Genomic_DNA"/>
</dbReference>
<evidence type="ECO:0000313" key="11">
    <source>
        <dbReference type="Proteomes" id="UP000002366"/>
    </source>
</evidence>
<dbReference type="PROSITE" id="PS00958">
    <property type="entry name" value="TRANSALDOLASE_2"/>
    <property type="match status" value="1"/>
</dbReference>
<reference evidence="10 11" key="1">
    <citation type="journal article" date="2010" name="Stand. Genomic Sci.">
        <title>Complete genome sequence of Aminobacterium colombiense type strain (ALA-1).</title>
        <authorList>
            <person name="Chertkov O."/>
            <person name="Sikorski J."/>
            <person name="Brambilla E."/>
            <person name="Lapidus A."/>
            <person name="Copeland A."/>
            <person name="Glavina Del Rio T."/>
            <person name="Nolan M."/>
            <person name="Lucas S."/>
            <person name="Tice H."/>
            <person name="Cheng J.F."/>
            <person name="Han C."/>
            <person name="Detter J.C."/>
            <person name="Bruce D."/>
            <person name="Tapia R."/>
            <person name="Goodwin L."/>
            <person name="Pitluck S."/>
            <person name="Liolios K."/>
            <person name="Ivanova N."/>
            <person name="Mavromatis K."/>
            <person name="Ovchinnikova G."/>
            <person name="Pati A."/>
            <person name="Chen A."/>
            <person name="Palaniappan K."/>
            <person name="Land M."/>
            <person name="Hauser L."/>
            <person name="Chang Y.J."/>
            <person name="Jeffries C.D."/>
            <person name="Spring S."/>
            <person name="Rohde M."/>
            <person name="Goker M."/>
            <person name="Bristow J."/>
            <person name="Eisen J.A."/>
            <person name="Markowitz V."/>
            <person name="Hugenholtz P."/>
            <person name="Kyrpides N.C."/>
            <person name="Klenk H.P."/>
        </authorList>
    </citation>
    <scope>NUCLEOTIDE SEQUENCE [LARGE SCALE GENOMIC DNA]</scope>
    <source>
        <strain evidence="11">DSM 12261 / ALA-1</strain>
    </source>
</reference>
<dbReference type="EC" id="2.2.1.2" evidence="9"/>
<keyword evidence="5 9" id="KW-0808">Transferase</keyword>
<dbReference type="Pfam" id="PF00923">
    <property type="entry name" value="TAL_FSA"/>
    <property type="match status" value="1"/>
</dbReference>
<dbReference type="OrthoDB" id="140919at2"/>
<protein>
    <recommendedName>
        <fullName evidence="9">Probable transaldolase</fullName>
        <ecNumber evidence="9">2.2.1.2</ecNumber>
    </recommendedName>
</protein>
<evidence type="ECO:0000256" key="6">
    <source>
        <dbReference type="ARBA" id="ARBA00023126"/>
    </source>
</evidence>
<evidence type="ECO:0000256" key="7">
    <source>
        <dbReference type="ARBA" id="ARBA00023270"/>
    </source>
</evidence>
<evidence type="ECO:0000256" key="9">
    <source>
        <dbReference type="HAMAP-Rule" id="MF_00494"/>
    </source>
</evidence>
<dbReference type="STRING" id="572547.Amico_1477"/>
<evidence type="ECO:0000256" key="8">
    <source>
        <dbReference type="ARBA" id="ARBA00048810"/>
    </source>
</evidence>
<dbReference type="InterPro" id="IPR001585">
    <property type="entry name" value="TAL/FSA"/>
</dbReference>
<dbReference type="InterPro" id="IPR018225">
    <property type="entry name" value="Transaldolase_AS"/>
</dbReference>
<dbReference type="InterPro" id="IPR022999">
    <property type="entry name" value="Transaldolase_3B"/>
</dbReference>
<dbReference type="FunFam" id="3.20.20.70:FF:000018">
    <property type="entry name" value="Probable transaldolase"/>
    <property type="match status" value="1"/>
</dbReference>
<dbReference type="Gene3D" id="3.20.20.70">
    <property type="entry name" value="Aldolase class I"/>
    <property type="match status" value="1"/>
</dbReference>
<accession>D5EGB2</accession>
<dbReference type="AlphaFoldDB" id="D5EGB2"/>
<sequence length="219" mass="23453">MQFFLDTANLDELRQAAAWGVISGATTNPSLVAKEGAVDFHQLIRTITGIVEGPVSAEVIATDTEGMIREGLQLAALSPHVVVKIPMTPQGMGAAKALSKEKVSTNVTLVFSPQQALLAAAAGATYVSPFVGRLDDIGEEGCGLLRNIADVFHIHSIATKIIAASVRHPAHVLEAALAGAHIVTVPFKVMKQMFNHPLTEKGLQQFILDWEGYRKSHDR</sequence>
<proteinExistence type="inferred from homology"/>
<keyword evidence="4 9" id="KW-0963">Cytoplasm</keyword>
<dbReference type="SUPFAM" id="SSF51569">
    <property type="entry name" value="Aldolase"/>
    <property type="match status" value="1"/>
</dbReference>
<dbReference type="KEGG" id="aco:Amico_1477"/>
<dbReference type="InterPro" id="IPR013785">
    <property type="entry name" value="Aldolase_TIM"/>
</dbReference>
<dbReference type="HAMAP" id="MF_00494">
    <property type="entry name" value="Transaldolase_3b"/>
    <property type="match status" value="1"/>
</dbReference>
<evidence type="ECO:0000256" key="4">
    <source>
        <dbReference type="ARBA" id="ARBA00022490"/>
    </source>
</evidence>
<dbReference type="eggNOG" id="COG0176">
    <property type="taxonomic scope" value="Bacteria"/>
</dbReference>
<dbReference type="NCBIfam" id="TIGR00875">
    <property type="entry name" value="fsa_talC_mipB"/>
    <property type="match status" value="1"/>
</dbReference>
<dbReference type="GO" id="GO:0004801">
    <property type="term" value="F:transaldolase activity"/>
    <property type="evidence" value="ECO:0007669"/>
    <property type="project" value="UniProtKB-UniRule"/>
</dbReference>
<dbReference type="UniPathway" id="UPA00115">
    <property type="reaction ID" value="UER00414"/>
</dbReference>
<dbReference type="HOGENOM" id="CLU_079764_0_0_0"/>
<comment type="subcellular location">
    <subcellularLocation>
        <location evidence="1 9">Cytoplasm</location>
    </subcellularLocation>
</comment>
<feature type="active site" description="Schiff-base intermediate with substrate" evidence="9">
    <location>
        <position position="84"/>
    </location>
</feature>
<dbReference type="CDD" id="cd00956">
    <property type="entry name" value="Transaldolase_FSA"/>
    <property type="match status" value="1"/>
</dbReference>
<keyword evidence="6 9" id="KW-0570">Pentose shunt</keyword>
<keyword evidence="7 9" id="KW-0704">Schiff base</keyword>
<dbReference type="GO" id="GO:0005737">
    <property type="term" value="C:cytoplasm"/>
    <property type="evidence" value="ECO:0007669"/>
    <property type="project" value="UniProtKB-SubCell"/>
</dbReference>
<name>D5EGB2_AMICL</name>
<organism evidence="10 11">
    <name type="scientific">Aminobacterium colombiense (strain DSM 12261 / ALA-1)</name>
    <dbReference type="NCBI Taxonomy" id="572547"/>
    <lineage>
        <taxon>Bacteria</taxon>
        <taxon>Thermotogati</taxon>
        <taxon>Synergistota</taxon>
        <taxon>Synergistia</taxon>
        <taxon>Synergistales</taxon>
        <taxon>Aminobacteriaceae</taxon>
        <taxon>Aminobacterium</taxon>
    </lineage>
</organism>
<evidence type="ECO:0000313" key="10">
    <source>
        <dbReference type="EMBL" id="ADE57594.1"/>
    </source>
</evidence>
<comment type="function">
    <text evidence="9">Transaldolase is important for the balance of metabolites in the pentose-phosphate pathway.</text>
</comment>
<dbReference type="InterPro" id="IPR004731">
    <property type="entry name" value="Transaldolase_3B/F6P_aldolase"/>
</dbReference>
<evidence type="ECO:0000256" key="1">
    <source>
        <dbReference type="ARBA" id="ARBA00004496"/>
    </source>
</evidence>
<evidence type="ECO:0000256" key="3">
    <source>
        <dbReference type="ARBA" id="ARBA00005740"/>
    </source>
</evidence>
<keyword evidence="11" id="KW-1185">Reference proteome</keyword>
<evidence type="ECO:0000256" key="2">
    <source>
        <dbReference type="ARBA" id="ARBA00004857"/>
    </source>
</evidence>
<dbReference type="GO" id="GO:0016832">
    <property type="term" value="F:aldehyde-lyase activity"/>
    <property type="evidence" value="ECO:0007669"/>
    <property type="project" value="InterPro"/>
</dbReference>
<dbReference type="PROSITE" id="PS01054">
    <property type="entry name" value="TRANSALDOLASE_1"/>
    <property type="match status" value="1"/>
</dbReference>
<dbReference type="RefSeq" id="WP_013048857.1">
    <property type="nucleotide sequence ID" value="NC_014011.1"/>
</dbReference>
<comment type="similarity">
    <text evidence="3 9">Belongs to the transaldolase family. Type 3B subfamily.</text>
</comment>
<dbReference type="GO" id="GO:0005975">
    <property type="term" value="P:carbohydrate metabolic process"/>
    <property type="evidence" value="ECO:0007669"/>
    <property type="project" value="InterPro"/>
</dbReference>
<gene>
    <name evidence="9" type="primary">tal</name>
    <name evidence="10" type="ordered locus">Amico_1477</name>
</gene>
<dbReference type="Proteomes" id="UP000002366">
    <property type="component" value="Chromosome"/>
</dbReference>
<dbReference type="PANTHER" id="PTHR10683:SF40">
    <property type="entry name" value="FRUCTOSE-6-PHOSPHATE ALDOLASE 1-RELATED"/>
    <property type="match status" value="1"/>
</dbReference>
<comment type="catalytic activity">
    <reaction evidence="8 9">
        <text>D-sedoheptulose 7-phosphate + D-glyceraldehyde 3-phosphate = D-erythrose 4-phosphate + beta-D-fructose 6-phosphate</text>
        <dbReference type="Rhea" id="RHEA:17053"/>
        <dbReference type="ChEBI" id="CHEBI:16897"/>
        <dbReference type="ChEBI" id="CHEBI:57483"/>
        <dbReference type="ChEBI" id="CHEBI:57634"/>
        <dbReference type="ChEBI" id="CHEBI:59776"/>
        <dbReference type="EC" id="2.2.1.2"/>
    </reaction>
</comment>